<reference evidence="1 2" key="1">
    <citation type="submission" date="2024-04" db="EMBL/GenBank/DDBJ databases">
        <title>Phylogenomic analyses of a clade within the roseobacter group suggest taxonomic reassignments of species of the genera Aestuariivita, Citreicella, Loktanella, Nautella, Pelagibaca, Ruegeria, Thalassobius, Thiobacimonas and Tropicibacter, and the proposal o.</title>
        <authorList>
            <person name="Jeon C.O."/>
        </authorList>
    </citation>
    <scope>NUCLEOTIDE SEQUENCE [LARGE SCALE GENOMIC DNA]</scope>
    <source>
        <strain evidence="1 2">G8-12</strain>
    </source>
</reference>
<dbReference type="AlphaFoldDB" id="A0AAN0M2T5"/>
<evidence type="ECO:0000313" key="2">
    <source>
        <dbReference type="Proteomes" id="UP001451782"/>
    </source>
</evidence>
<keyword evidence="2" id="KW-1185">Reference proteome</keyword>
<dbReference type="EMBL" id="CP151762">
    <property type="protein sequence ID" value="WZU64086.1"/>
    <property type="molecule type" value="Genomic_DNA"/>
</dbReference>
<dbReference type="KEGG" id="yag:AABB28_01875"/>
<sequence>MAELFFQEWLDEVAAAFFDERFDLYENAVSLPLEIVSERRASTIGTQDGLKLKFDQWVSMMQTHRVTDMIRIARGVTRLSPDRIVGDYDTEILSNGARVMPAFSSSMMLEKQGNIWRAVRVTTGMTQDQWPLFFANTKIETDGSGRAS</sequence>
<gene>
    <name evidence="1" type="ORF">AABB28_01875</name>
</gene>
<evidence type="ECO:0000313" key="1">
    <source>
        <dbReference type="EMBL" id="WZU64086.1"/>
    </source>
</evidence>
<dbReference type="Proteomes" id="UP001451782">
    <property type="component" value="Chromosome"/>
</dbReference>
<proteinExistence type="predicted"/>
<accession>A0AAN0M2T5</accession>
<dbReference type="RefSeq" id="WP_342070453.1">
    <property type="nucleotide sequence ID" value="NZ_CP151762.1"/>
</dbReference>
<organism evidence="1 2">
    <name type="scientific">Yoonia algicola</name>
    <dbReference type="NCBI Taxonomy" id="3137368"/>
    <lineage>
        <taxon>Bacteria</taxon>
        <taxon>Pseudomonadati</taxon>
        <taxon>Pseudomonadota</taxon>
        <taxon>Alphaproteobacteria</taxon>
        <taxon>Rhodobacterales</taxon>
        <taxon>Paracoccaceae</taxon>
        <taxon>Yoonia</taxon>
    </lineage>
</organism>
<name>A0AAN0M2T5_9RHOB</name>
<protein>
    <submittedName>
        <fullName evidence="1">Uncharacterized protein</fullName>
    </submittedName>
</protein>